<feature type="non-terminal residue" evidence="1">
    <location>
        <position position="1"/>
    </location>
</feature>
<sequence length="365" mass="41823">LLQELRPQLVREIISNGNKPKIFSRRPSLVDTTLTSQIVLMNSQGASLASDSAVTFGDKRTYNNVNKIFPLGGEFSKHQIAFMICGGARYLPTGMLWERVIGLFYEECVKHHHPSDFDTVENYVEQFQDFLKDNHNLPDAAPSNGVETQDSLKDWFLGMPPVKRKMKDEDIRDDFIKAAQIDYASLGIVLPSEESLEGFLDSWEDLITKVHNDHNTNEWRERFLRVDEHQNENSKSIASEIVDYLDLKPKRARKDLLRRIFNLHLAMTYNDSSWVDGTTTIAVVGFGALDFEPRMFELNSGIISDPEYGCVTTTANFVIRNRTTREDNREHQIRCVDCDKKLPQFGWPVCPDHGRQEFKLHSAPA</sequence>
<organism evidence="1">
    <name type="scientific">marine metagenome</name>
    <dbReference type="NCBI Taxonomy" id="408172"/>
    <lineage>
        <taxon>unclassified sequences</taxon>
        <taxon>metagenomes</taxon>
        <taxon>ecological metagenomes</taxon>
    </lineage>
</organism>
<evidence type="ECO:0000313" key="1">
    <source>
        <dbReference type="EMBL" id="SVC63154.1"/>
    </source>
</evidence>
<feature type="non-terminal residue" evidence="1">
    <location>
        <position position="365"/>
    </location>
</feature>
<proteinExistence type="predicted"/>
<dbReference type="AlphaFoldDB" id="A0A382NPP5"/>
<name>A0A382NPP5_9ZZZZ</name>
<gene>
    <name evidence="1" type="ORF">METZ01_LOCUS316008</name>
</gene>
<protein>
    <submittedName>
        <fullName evidence="1">Uncharacterized protein</fullName>
    </submittedName>
</protein>
<dbReference type="EMBL" id="UINC01101934">
    <property type="protein sequence ID" value="SVC63154.1"/>
    <property type="molecule type" value="Genomic_DNA"/>
</dbReference>
<reference evidence="1" key="1">
    <citation type="submission" date="2018-05" db="EMBL/GenBank/DDBJ databases">
        <authorList>
            <person name="Lanie J.A."/>
            <person name="Ng W.-L."/>
            <person name="Kazmierczak K.M."/>
            <person name="Andrzejewski T.M."/>
            <person name="Davidsen T.M."/>
            <person name="Wayne K.J."/>
            <person name="Tettelin H."/>
            <person name="Glass J.I."/>
            <person name="Rusch D."/>
            <person name="Podicherti R."/>
            <person name="Tsui H.-C.T."/>
            <person name="Winkler M.E."/>
        </authorList>
    </citation>
    <scope>NUCLEOTIDE SEQUENCE</scope>
</reference>
<accession>A0A382NPP5</accession>